<evidence type="ECO:0000256" key="1">
    <source>
        <dbReference type="SAM" id="Coils"/>
    </source>
</evidence>
<keyword evidence="4" id="KW-1185">Reference proteome</keyword>
<organism evidence="3 4">
    <name type="scientific">Paramarasmius palmivorus</name>
    <dbReference type="NCBI Taxonomy" id="297713"/>
    <lineage>
        <taxon>Eukaryota</taxon>
        <taxon>Fungi</taxon>
        <taxon>Dikarya</taxon>
        <taxon>Basidiomycota</taxon>
        <taxon>Agaricomycotina</taxon>
        <taxon>Agaricomycetes</taxon>
        <taxon>Agaricomycetidae</taxon>
        <taxon>Agaricales</taxon>
        <taxon>Marasmiineae</taxon>
        <taxon>Marasmiaceae</taxon>
        <taxon>Paramarasmius</taxon>
    </lineage>
</organism>
<dbReference type="SUPFAM" id="SSF57997">
    <property type="entry name" value="Tropomyosin"/>
    <property type="match status" value="1"/>
</dbReference>
<protein>
    <submittedName>
        <fullName evidence="3">Uncharacterized protein</fullName>
    </submittedName>
</protein>
<feature type="region of interest" description="Disordered" evidence="2">
    <location>
        <begin position="86"/>
        <end position="119"/>
    </location>
</feature>
<dbReference type="EMBL" id="JAYKXP010000045">
    <property type="protein sequence ID" value="KAK7037713.1"/>
    <property type="molecule type" value="Genomic_DNA"/>
</dbReference>
<sequence length="331" mass="37907">MSDELWSLIAPCWEREPKTRPTAEDLLQRLIVNRTIAPAEDWNDSSFTELQRNVTRSPLSAEALDFLIETLGADVIEKEKWATGGECERVHTEDSTSTLEDIPRGSEGSEGGEQELLDTPRIEALQLEKIEGEKEIKDREQDIVDTHSSIDALQAELDERASELAEKERRLADLESQLSSRAAADYQRNRSWLEANYKEAKAQVNEEHRRVHAKEKVLQALYRRLQNQQKALQEQEVRQNAVQRQLKQREADLEAREKRHMAREIGELLGALRWEKAHGQLQQGQQKLDRSQPVTGTRLRLATETPGNSQVSVDFNQKSPTKTADWLDLLC</sequence>
<gene>
    <name evidence="3" type="ORF">VNI00_010939</name>
</gene>
<reference evidence="3 4" key="1">
    <citation type="submission" date="2024-01" db="EMBL/GenBank/DDBJ databases">
        <title>A draft genome for a cacao thread blight-causing isolate of Paramarasmius palmivorus.</title>
        <authorList>
            <person name="Baruah I.K."/>
            <person name="Bukari Y."/>
            <person name="Amoako-Attah I."/>
            <person name="Meinhardt L.W."/>
            <person name="Bailey B.A."/>
            <person name="Cohen S.P."/>
        </authorList>
    </citation>
    <scope>NUCLEOTIDE SEQUENCE [LARGE SCALE GENOMIC DNA]</scope>
    <source>
        <strain evidence="3 4">GH-12</strain>
    </source>
</reference>
<comment type="caution">
    <text evidence="3">The sequence shown here is derived from an EMBL/GenBank/DDBJ whole genome shotgun (WGS) entry which is preliminary data.</text>
</comment>
<dbReference type="AlphaFoldDB" id="A0AAW0CF39"/>
<accession>A0AAW0CF39</accession>
<dbReference type="Proteomes" id="UP001383192">
    <property type="component" value="Unassembled WGS sequence"/>
</dbReference>
<dbReference type="Gene3D" id="1.10.287.1490">
    <property type="match status" value="1"/>
</dbReference>
<evidence type="ECO:0000313" key="3">
    <source>
        <dbReference type="EMBL" id="KAK7037713.1"/>
    </source>
</evidence>
<name>A0AAW0CF39_9AGAR</name>
<evidence type="ECO:0000313" key="4">
    <source>
        <dbReference type="Proteomes" id="UP001383192"/>
    </source>
</evidence>
<evidence type="ECO:0000256" key="2">
    <source>
        <dbReference type="SAM" id="MobiDB-lite"/>
    </source>
</evidence>
<feature type="coiled-coil region" evidence="1">
    <location>
        <begin position="122"/>
        <end position="252"/>
    </location>
</feature>
<keyword evidence="1" id="KW-0175">Coiled coil</keyword>
<proteinExistence type="predicted"/>